<evidence type="ECO:0008006" key="2">
    <source>
        <dbReference type="Google" id="ProtNLM"/>
    </source>
</evidence>
<name>A0A383AQG6_9ZZZZ</name>
<dbReference type="AlphaFoldDB" id="A0A383AQG6"/>
<sequence>MKILHVGSPITDFMGEFGLIFKVSKGLKDLGHEVTIVTTDADSFYYDKEKSQMYSETRKKLLTANKNPIVFNEV</sequence>
<accession>A0A383AQG6</accession>
<organism evidence="1">
    <name type="scientific">marine metagenome</name>
    <dbReference type="NCBI Taxonomy" id="408172"/>
    <lineage>
        <taxon>unclassified sequences</taxon>
        <taxon>metagenomes</taxon>
        <taxon>ecological metagenomes</taxon>
    </lineage>
</organism>
<dbReference type="EMBL" id="UINC01194041">
    <property type="protein sequence ID" value="SVE09934.1"/>
    <property type="molecule type" value="Genomic_DNA"/>
</dbReference>
<evidence type="ECO:0000313" key="1">
    <source>
        <dbReference type="EMBL" id="SVE09934.1"/>
    </source>
</evidence>
<reference evidence="1" key="1">
    <citation type="submission" date="2018-05" db="EMBL/GenBank/DDBJ databases">
        <authorList>
            <person name="Lanie J.A."/>
            <person name="Ng W.-L."/>
            <person name="Kazmierczak K.M."/>
            <person name="Andrzejewski T.M."/>
            <person name="Davidsen T.M."/>
            <person name="Wayne K.J."/>
            <person name="Tettelin H."/>
            <person name="Glass J.I."/>
            <person name="Rusch D."/>
            <person name="Podicherti R."/>
            <person name="Tsui H.-C.T."/>
            <person name="Winkler M.E."/>
        </authorList>
    </citation>
    <scope>NUCLEOTIDE SEQUENCE</scope>
</reference>
<gene>
    <name evidence="1" type="ORF">METZ01_LOCUS462788</name>
</gene>
<proteinExistence type="predicted"/>
<feature type="non-terminal residue" evidence="1">
    <location>
        <position position="74"/>
    </location>
</feature>
<protein>
    <recommendedName>
        <fullName evidence="2">Glycosyltransferase subfamily 4-like N-terminal domain-containing protein</fullName>
    </recommendedName>
</protein>